<evidence type="ECO:0000313" key="2">
    <source>
        <dbReference type="EMBL" id="OLY85660.1"/>
    </source>
</evidence>
<evidence type="ECO:0000313" key="3">
    <source>
        <dbReference type="Proteomes" id="UP000187455"/>
    </source>
</evidence>
<feature type="chain" id="PRO_5010167095" evidence="1">
    <location>
        <begin position="20"/>
        <end position="159"/>
    </location>
</feature>
<dbReference type="STRING" id="133383.A0A1R0H908"/>
<accession>A0A1R0H908</accession>
<organism evidence="2 3">
    <name type="scientific">Smittium mucronatum</name>
    <dbReference type="NCBI Taxonomy" id="133383"/>
    <lineage>
        <taxon>Eukaryota</taxon>
        <taxon>Fungi</taxon>
        <taxon>Fungi incertae sedis</taxon>
        <taxon>Zoopagomycota</taxon>
        <taxon>Kickxellomycotina</taxon>
        <taxon>Harpellomycetes</taxon>
        <taxon>Harpellales</taxon>
        <taxon>Legeriomycetaceae</taxon>
        <taxon>Smittium</taxon>
    </lineage>
</organism>
<dbReference type="AlphaFoldDB" id="A0A1R0H908"/>
<comment type="caution">
    <text evidence="2">The sequence shown here is derived from an EMBL/GenBank/DDBJ whole genome shotgun (WGS) entry which is preliminary data.</text>
</comment>
<gene>
    <name evidence="2" type="ORF">AYI68_g148</name>
</gene>
<evidence type="ECO:0000256" key="1">
    <source>
        <dbReference type="SAM" id="SignalP"/>
    </source>
</evidence>
<proteinExistence type="predicted"/>
<name>A0A1R0H908_9FUNG</name>
<feature type="signal peptide" evidence="1">
    <location>
        <begin position="1"/>
        <end position="19"/>
    </location>
</feature>
<dbReference type="OrthoDB" id="5598559at2759"/>
<protein>
    <submittedName>
        <fullName evidence="2">Uncharacterized protein</fullName>
    </submittedName>
</protein>
<sequence>MKLLSLSAVAIAVSATVRTVTIAATENLAVFNDVYIGTSSTNTPSPTISPPAYSYGSISSHSSPVLLNQIYVTDTRSTVSVSESDFEHSSSLDYEPLYEDSTLKTFTDASHNIIKIRKPSSYEDEDTFEKCIEKYGGALFALGDLRCQCFSVGGGHGCF</sequence>
<reference evidence="2 3" key="1">
    <citation type="journal article" date="2016" name="Mol. Biol. Evol.">
        <title>Genome-Wide Survey of Gut Fungi (Harpellales) Reveals the First Horizontally Transferred Ubiquitin Gene from a Mosquito Host.</title>
        <authorList>
            <person name="Wang Y."/>
            <person name="White M.M."/>
            <person name="Kvist S."/>
            <person name="Moncalvo J.M."/>
        </authorList>
    </citation>
    <scope>NUCLEOTIDE SEQUENCE [LARGE SCALE GENOMIC DNA]</scope>
    <source>
        <strain evidence="2 3">ALG-7-W6</strain>
    </source>
</reference>
<keyword evidence="1" id="KW-0732">Signal</keyword>
<dbReference type="Proteomes" id="UP000187455">
    <property type="component" value="Unassembled WGS sequence"/>
</dbReference>
<keyword evidence="3" id="KW-1185">Reference proteome</keyword>
<dbReference type="EMBL" id="LSSL01000044">
    <property type="protein sequence ID" value="OLY85660.1"/>
    <property type="molecule type" value="Genomic_DNA"/>
</dbReference>